<gene>
    <name evidence="2" type="ORF">LEM8419_00797</name>
</gene>
<dbReference type="Proteomes" id="UP000837803">
    <property type="component" value="Unassembled WGS sequence"/>
</dbReference>
<dbReference type="InterPro" id="IPR005135">
    <property type="entry name" value="Endo/exonuclease/phosphatase"/>
</dbReference>
<feature type="domain" description="Endonuclease/exonuclease/phosphatase" evidence="1">
    <location>
        <begin position="6"/>
        <end position="209"/>
    </location>
</feature>
<dbReference type="InterPro" id="IPR036691">
    <property type="entry name" value="Endo/exonu/phosph_ase_sf"/>
</dbReference>
<dbReference type="RefSeq" id="WP_238749677.1">
    <property type="nucleotide sequence ID" value="NZ_CAKLPZ010000001.1"/>
</dbReference>
<evidence type="ECO:0000259" key="1">
    <source>
        <dbReference type="Pfam" id="PF03372"/>
    </source>
</evidence>
<evidence type="ECO:0000313" key="2">
    <source>
        <dbReference type="EMBL" id="CAH0999497.1"/>
    </source>
</evidence>
<proteinExistence type="predicted"/>
<dbReference type="EMBL" id="CAKLPZ010000001">
    <property type="protein sequence ID" value="CAH0999497.1"/>
    <property type="molecule type" value="Genomic_DNA"/>
</dbReference>
<dbReference type="Pfam" id="PF03372">
    <property type="entry name" value="Exo_endo_phos"/>
    <property type="match status" value="1"/>
</dbReference>
<reference evidence="2" key="1">
    <citation type="submission" date="2021-12" db="EMBL/GenBank/DDBJ databases">
        <authorList>
            <person name="Rodrigo-Torres L."/>
            <person name="Arahal R. D."/>
            <person name="Lucena T."/>
        </authorList>
    </citation>
    <scope>NUCLEOTIDE SEQUENCE</scope>
    <source>
        <strain evidence="2">CECT 8419</strain>
    </source>
</reference>
<dbReference type="Gene3D" id="3.60.10.10">
    <property type="entry name" value="Endonuclease/exonuclease/phosphatase"/>
    <property type="match status" value="1"/>
</dbReference>
<sequence length="227" mass="25569">MTLTLWNIDHPTYLSKRLNTISDYLLAQSDDLLILTEANEGLQLPGYRGYFSAPSPYLRKGRTLRPPNAYRQVAIYSRTALTQLPVRESINGVLCRLPLNDLIYIYGNVITIKDRWAPWSTMRYSDRLTEQLQAIRSLHGTSFIVCGDFNFRAGSSYNKSGYTALQDLVHTLGLRWPTADETRTVQQIVHSPDLLVTYRVGEAGGLSDHPPLHLSLRTGGPSPHVNI</sequence>
<comment type="caution">
    <text evidence="2">The sequence shown here is derived from an EMBL/GenBank/DDBJ whole genome shotgun (WGS) entry which is preliminary data.</text>
</comment>
<name>A0ABM9AYI2_9BACT</name>
<evidence type="ECO:0000313" key="3">
    <source>
        <dbReference type="Proteomes" id="UP000837803"/>
    </source>
</evidence>
<organism evidence="2 3">
    <name type="scientific">Neolewinella maritima</name>
    <dbReference type="NCBI Taxonomy" id="1383882"/>
    <lineage>
        <taxon>Bacteria</taxon>
        <taxon>Pseudomonadati</taxon>
        <taxon>Bacteroidota</taxon>
        <taxon>Saprospiria</taxon>
        <taxon>Saprospirales</taxon>
        <taxon>Lewinellaceae</taxon>
        <taxon>Neolewinella</taxon>
    </lineage>
</organism>
<protein>
    <recommendedName>
        <fullName evidence="1">Endonuclease/exonuclease/phosphatase domain-containing protein</fullName>
    </recommendedName>
</protein>
<accession>A0ABM9AYI2</accession>
<dbReference type="SUPFAM" id="SSF56219">
    <property type="entry name" value="DNase I-like"/>
    <property type="match status" value="1"/>
</dbReference>
<keyword evidence="3" id="KW-1185">Reference proteome</keyword>